<keyword evidence="1" id="KW-0732">Signal</keyword>
<protein>
    <submittedName>
        <fullName evidence="2">Uncharacterized protein</fullName>
    </submittedName>
</protein>
<proteinExistence type="predicted"/>
<keyword evidence="3" id="KW-1185">Reference proteome</keyword>
<dbReference type="Proteomes" id="UP001152759">
    <property type="component" value="Chromosome 5"/>
</dbReference>
<feature type="non-terminal residue" evidence="2">
    <location>
        <position position="108"/>
    </location>
</feature>
<evidence type="ECO:0000313" key="3">
    <source>
        <dbReference type="Proteomes" id="UP001152759"/>
    </source>
</evidence>
<organism evidence="2 3">
    <name type="scientific">Bemisia tabaci</name>
    <name type="common">Sweetpotato whitefly</name>
    <name type="synonym">Aleurodes tabaci</name>
    <dbReference type="NCBI Taxonomy" id="7038"/>
    <lineage>
        <taxon>Eukaryota</taxon>
        <taxon>Metazoa</taxon>
        <taxon>Ecdysozoa</taxon>
        <taxon>Arthropoda</taxon>
        <taxon>Hexapoda</taxon>
        <taxon>Insecta</taxon>
        <taxon>Pterygota</taxon>
        <taxon>Neoptera</taxon>
        <taxon>Paraneoptera</taxon>
        <taxon>Hemiptera</taxon>
        <taxon>Sternorrhyncha</taxon>
        <taxon>Aleyrodoidea</taxon>
        <taxon>Aleyrodidae</taxon>
        <taxon>Aleyrodinae</taxon>
        <taxon>Bemisia</taxon>
    </lineage>
</organism>
<evidence type="ECO:0000313" key="2">
    <source>
        <dbReference type="EMBL" id="CAH0390304.1"/>
    </source>
</evidence>
<name>A0A9P0AAQ5_BEMTA</name>
<dbReference type="AlphaFoldDB" id="A0A9P0AAQ5"/>
<evidence type="ECO:0000256" key="1">
    <source>
        <dbReference type="SAM" id="SignalP"/>
    </source>
</evidence>
<feature type="signal peptide" evidence="1">
    <location>
        <begin position="1"/>
        <end position="20"/>
    </location>
</feature>
<gene>
    <name evidence="2" type="ORF">BEMITA_LOCUS9041</name>
</gene>
<dbReference type="EMBL" id="OU963866">
    <property type="protein sequence ID" value="CAH0390304.1"/>
    <property type="molecule type" value="Genomic_DNA"/>
</dbReference>
<accession>A0A9P0AAQ5</accession>
<feature type="chain" id="PRO_5040265505" evidence="1">
    <location>
        <begin position="21"/>
        <end position="108"/>
    </location>
</feature>
<sequence>MNIFLQIFQLILFAISPGVPEYLRTKYSYISSKMSVLSMEIWQLSNVHTTFFLSTAVLGRDRGVACFAIYRLLCHLNLWKRIDKQGVRREHLNNRFFTTGISGIIIDV</sequence>
<reference evidence="2" key="1">
    <citation type="submission" date="2021-12" db="EMBL/GenBank/DDBJ databases">
        <authorList>
            <person name="King R."/>
        </authorList>
    </citation>
    <scope>NUCLEOTIDE SEQUENCE</scope>
</reference>